<dbReference type="GO" id="GO:0005886">
    <property type="term" value="C:plasma membrane"/>
    <property type="evidence" value="ECO:0007669"/>
    <property type="project" value="TreeGrafter"/>
</dbReference>
<evidence type="ECO:0008006" key="3">
    <source>
        <dbReference type="Google" id="ProtNLM"/>
    </source>
</evidence>
<dbReference type="InterPro" id="IPR008023">
    <property type="entry name" value="DUF748"/>
</dbReference>
<organism evidence="1 2">
    <name type="scientific">Pseudohongiella acticola</name>
    <dbReference type="NCBI Taxonomy" id="1524254"/>
    <lineage>
        <taxon>Bacteria</taxon>
        <taxon>Pseudomonadati</taxon>
        <taxon>Pseudomonadota</taxon>
        <taxon>Gammaproteobacteria</taxon>
        <taxon>Pseudomonadales</taxon>
        <taxon>Pseudohongiellaceae</taxon>
        <taxon>Pseudohongiella</taxon>
    </lineage>
</organism>
<evidence type="ECO:0000313" key="2">
    <source>
        <dbReference type="Proteomes" id="UP000175669"/>
    </source>
</evidence>
<dbReference type="EMBL" id="MASR01000002">
    <property type="protein sequence ID" value="OFE11664.1"/>
    <property type="molecule type" value="Genomic_DNA"/>
</dbReference>
<keyword evidence="2" id="KW-1185">Reference proteome</keyword>
<gene>
    <name evidence="1" type="ORF">PHACT_12375</name>
</gene>
<accession>A0A1E8CGV4</accession>
<reference evidence="2" key="1">
    <citation type="submission" date="2016-07" db="EMBL/GenBank/DDBJ databases">
        <authorList>
            <person name="Florea S."/>
            <person name="Webb J.S."/>
            <person name="Jaromczyk J."/>
            <person name="Schardl C.L."/>
        </authorList>
    </citation>
    <scope>NUCLEOTIDE SEQUENCE [LARGE SCALE GENOMIC DNA]</scope>
    <source>
        <strain evidence="2">KCTC 42131</strain>
    </source>
</reference>
<name>A0A1E8CGV4_9GAMM</name>
<dbReference type="AlphaFoldDB" id="A0A1E8CGV4"/>
<proteinExistence type="predicted"/>
<dbReference type="STRING" id="1524254.PHACT_12375"/>
<dbReference type="PANTHER" id="PTHR30441">
    <property type="entry name" value="DUF748 DOMAIN-CONTAINING PROTEIN"/>
    <property type="match status" value="1"/>
</dbReference>
<dbReference type="Proteomes" id="UP000175669">
    <property type="component" value="Unassembled WGS sequence"/>
</dbReference>
<comment type="caution">
    <text evidence="1">The sequence shown here is derived from an EMBL/GenBank/DDBJ whole genome shotgun (WGS) entry which is preliminary data.</text>
</comment>
<dbReference type="PANTHER" id="PTHR30441:SF8">
    <property type="entry name" value="DUF748 DOMAIN-CONTAINING PROTEIN"/>
    <property type="match status" value="1"/>
</dbReference>
<sequence>MLLIVATLVVLLVVIRLALPSIIKSYLNRNLAEIGDYRGHIENVDLAIWRGAYVIRELDVVKLEDNVPVPFFRVTAIDLSVDWSALLRGAVVAEIDFLQPELHFVDANDNAEQAGAGTDWQLTLQQLVPITINRLSIQQGQLHFHNFQSEPPVHIVVTDLGGQFTNLSNADRSEAAVNSEFSFNAQVLGAARASVEGYLDPLGDFRDFDIDLRVLGIDLTRINDFAEAYGNFDIETGEGDFVMELQAENGQLEGYARPVLDNVAILDLSEDGEEGVLSAAWEAIVAALGQIFRNQPEDRIATEIEISGNLDNQDVSAWQAFVSILRNAFIEAYDAQFRPNQP</sequence>
<protein>
    <recommendedName>
        <fullName evidence="3">DUF748 domain-containing protein</fullName>
    </recommendedName>
</protein>
<dbReference type="GO" id="GO:0090313">
    <property type="term" value="P:regulation of protein targeting to membrane"/>
    <property type="evidence" value="ECO:0007669"/>
    <property type="project" value="TreeGrafter"/>
</dbReference>
<dbReference type="InterPro" id="IPR052894">
    <property type="entry name" value="AsmA-related"/>
</dbReference>
<evidence type="ECO:0000313" key="1">
    <source>
        <dbReference type="EMBL" id="OFE11664.1"/>
    </source>
</evidence>
<dbReference type="Pfam" id="PF05359">
    <property type="entry name" value="DUF748"/>
    <property type="match status" value="1"/>
</dbReference>